<protein>
    <recommendedName>
        <fullName evidence="1">Integrase core domain-containing protein</fullName>
    </recommendedName>
</protein>
<dbReference type="EMBL" id="JARQWQ010000133">
    <property type="protein sequence ID" value="KAK2548998.1"/>
    <property type="molecule type" value="Genomic_DNA"/>
</dbReference>
<accession>A0AAD9PUB1</accession>
<organism evidence="2 3">
    <name type="scientific">Acropora cervicornis</name>
    <name type="common">Staghorn coral</name>
    <dbReference type="NCBI Taxonomy" id="6130"/>
    <lineage>
        <taxon>Eukaryota</taxon>
        <taxon>Metazoa</taxon>
        <taxon>Cnidaria</taxon>
        <taxon>Anthozoa</taxon>
        <taxon>Hexacorallia</taxon>
        <taxon>Scleractinia</taxon>
        <taxon>Astrocoeniina</taxon>
        <taxon>Acroporidae</taxon>
        <taxon>Acropora</taxon>
    </lineage>
</organism>
<sequence>MQDFNLSVRDLYRSFSEEELDNALQSILRDFPNCGYRRALGQLKSRGHHRVSEEMVRSGLKRINPDGVALRWLQISPRRSYSVPGPLSLWRIDGNHKLIRADTVSALFLAAVNEYGLPSRVRSDRGGENVGVSLFMLQHPERGPNRGSMICGPSVHNQRIERLWRDVFSGVLCIYYLLFYHLEDNGVLEPTDRRDLFCLHESTGT</sequence>
<keyword evidence="3" id="KW-1185">Reference proteome</keyword>
<evidence type="ECO:0000259" key="1">
    <source>
        <dbReference type="Pfam" id="PF24764"/>
    </source>
</evidence>
<evidence type="ECO:0000313" key="3">
    <source>
        <dbReference type="Proteomes" id="UP001249851"/>
    </source>
</evidence>
<proteinExistence type="predicted"/>
<name>A0AAD9PUB1_ACRCE</name>
<dbReference type="AlphaFoldDB" id="A0AAD9PUB1"/>
<reference evidence="2" key="2">
    <citation type="journal article" date="2023" name="Science">
        <title>Genomic signatures of disease resistance in endangered staghorn corals.</title>
        <authorList>
            <person name="Vollmer S.V."/>
            <person name="Selwyn J.D."/>
            <person name="Despard B.A."/>
            <person name="Roesel C.L."/>
        </authorList>
    </citation>
    <scope>NUCLEOTIDE SEQUENCE</scope>
    <source>
        <strain evidence="2">K2</strain>
    </source>
</reference>
<reference evidence="2" key="1">
    <citation type="journal article" date="2023" name="G3 (Bethesda)">
        <title>Whole genome assembly and annotation of the endangered Caribbean coral Acropora cervicornis.</title>
        <authorList>
            <person name="Selwyn J.D."/>
            <person name="Vollmer S.V."/>
        </authorList>
    </citation>
    <scope>NUCLEOTIDE SEQUENCE</scope>
    <source>
        <strain evidence="2">K2</strain>
    </source>
</reference>
<dbReference type="Proteomes" id="UP001249851">
    <property type="component" value="Unassembled WGS sequence"/>
</dbReference>
<gene>
    <name evidence="2" type="ORF">P5673_030625</name>
</gene>
<dbReference type="InterPro" id="IPR058913">
    <property type="entry name" value="Integrase_dom_put"/>
</dbReference>
<feature type="domain" description="Integrase core" evidence="1">
    <location>
        <begin position="100"/>
        <end position="200"/>
    </location>
</feature>
<dbReference type="PANTHER" id="PTHR46791">
    <property type="entry name" value="EXPRESSED PROTEIN"/>
    <property type="match status" value="1"/>
</dbReference>
<dbReference type="PANTHER" id="PTHR46791:SF5">
    <property type="entry name" value="CLR5 DOMAIN-CONTAINING PROTEIN-RELATED"/>
    <property type="match status" value="1"/>
</dbReference>
<evidence type="ECO:0000313" key="2">
    <source>
        <dbReference type="EMBL" id="KAK2548998.1"/>
    </source>
</evidence>
<comment type="caution">
    <text evidence="2">The sequence shown here is derived from an EMBL/GenBank/DDBJ whole genome shotgun (WGS) entry which is preliminary data.</text>
</comment>
<dbReference type="Pfam" id="PF24764">
    <property type="entry name" value="rva_4"/>
    <property type="match status" value="1"/>
</dbReference>